<name>A0AA42U8L9_ACIJO</name>
<dbReference type="SMART" id="SM00487">
    <property type="entry name" value="DEXDc"/>
    <property type="match status" value="1"/>
</dbReference>
<dbReference type="InterPro" id="IPR013670">
    <property type="entry name" value="EcoEI_R_C_dom"/>
</dbReference>
<feature type="domain" description="Helicase C-terminal" evidence="3">
    <location>
        <begin position="619"/>
        <end position="796"/>
    </location>
</feature>
<keyword evidence="4" id="KW-0347">Helicase</keyword>
<accession>A0AA42U8L9</accession>
<dbReference type="Pfam" id="PF00271">
    <property type="entry name" value="Helicase_C"/>
    <property type="match status" value="1"/>
</dbReference>
<dbReference type="GO" id="GO:0009307">
    <property type="term" value="P:DNA restriction-modification system"/>
    <property type="evidence" value="ECO:0007669"/>
    <property type="project" value="UniProtKB-KW"/>
</dbReference>
<dbReference type="InterPro" id="IPR014001">
    <property type="entry name" value="Helicase_ATP-bd"/>
</dbReference>
<dbReference type="AlphaFoldDB" id="A0AA42U8L9"/>
<dbReference type="InterPro" id="IPR050742">
    <property type="entry name" value="Helicase_Restrict-Modif_Enz"/>
</dbReference>
<evidence type="ECO:0000313" key="5">
    <source>
        <dbReference type="Proteomes" id="UP001161567"/>
    </source>
</evidence>
<dbReference type="PROSITE" id="PS51194">
    <property type="entry name" value="HELICASE_CTER"/>
    <property type="match status" value="1"/>
</dbReference>
<dbReference type="CDD" id="cd18799">
    <property type="entry name" value="SF2_C_EcoAI-like"/>
    <property type="match status" value="1"/>
</dbReference>
<dbReference type="SUPFAM" id="SSF52540">
    <property type="entry name" value="P-loop containing nucleoside triphosphate hydrolases"/>
    <property type="match status" value="2"/>
</dbReference>
<evidence type="ECO:0000259" key="3">
    <source>
        <dbReference type="PROSITE" id="PS51194"/>
    </source>
</evidence>
<evidence type="ECO:0000313" key="4">
    <source>
        <dbReference type="EMBL" id="MDH1439345.1"/>
    </source>
</evidence>
<dbReference type="InterPro" id="IPR006935">
    <property type="entry name" value="Helicase/UvrB_N"/>
</dbReference>
<gene>
    <name evidence="4" type="ORF">N5I27_13545</name>
</gene>
<dbReference type="PANTHER" id="PTHR47396">
    <property type="entry name" value="TYPE I RESTRICTION ENZYME ECOKI R PROTEIN"/>
    <property type="match status" value="1"/>
</dbReference>
<dbReference type="InterPro" id="IPR001650">
    <property type="entry name" value="Helicase_C-like"/>
</dbReference>
<dbReference type="GO" id="GO:0003677">
    <property type="term" value="F:DNA binding"/>
    <property type="evidence" value="ECO:0007669"/>
    <property type="project" value="UniProtKB-KW"/>
</dbReference>
<feature type="domain" description="Helicase ATP-binding" evidence="2">
    <location>
        <begin position="387"/>
        <end position="545"/>
    </location>
</feature>
<comment type="caution">
    <text evidence="4">The sequence shown here is derived from an EMBL/GenBank/DDBJ whole genome shotgun (WGS) entry which is preliminary data.</text>
</comment>
<sequence>MSNFQFLEPEFKSLAQTAKEAEKLTYISPQFALAAARTSLENLVLWLYQYDKKLNQPYDPSLYNLINDLKFKDLIPPYIWDKMDNIRMVGNSAVHGKKFTQLTTEETVNHISHLFLMYVWFERNYGSPSKDRSQPHIFKTELIPNADNTQQITANQEQLQKQTEAKEKIFAEQHKALREREQKLFELSASLEEREKLLANIDAELAQKRAEVEQAKIANSKIEDQTDYKEDETRKLKIDLMLEEAGWDIGTSVREEVAVTGMPSPSGKGAVDYVLYDANGLPLAVVEAKRTSTDPDIGQQQAKLYADCLEQQTGQRPVIFYTNGYKTRIWNDAQGGPPRLVHGFYTQAELKRLIERRKNNPDLSSFPINTDIVERYYQTRAIKAMLAAYQRKERAGLLIMATGTGKTRTAIALVDVLMKANVVQKVLFLADRTSLVVQATNAFKANLPDSAPVNLVESKTQNGRVYLSTYQTMMGLIDEMNADGTRKYGTGMFDLIIVDEAHRSVYQKFGEIFKYFDSLLVGLTATPRDEVDRDTYALFGLESGVPTDYYDLNQAIADGYLVPPKAYSVPLKFMREGVKYDELSEEEKLHWDELDWDGGDAPDEVTASKINKELFNTGTVDKMLQHLMESGIKVEGGDMLGKTIIFAVNQNHANFIAERFDKNYPHYDGKFARVITHSTKYAQSLIDNFSKKDLDDPQIAISVDMLDTGIDVPEVVNLVFFKAVRSKVKFMQMIGRGTRLCKDLFAPEHHKSEFYIFDYCSNFEYFNENPDGAPVSTTEPLGQRLFKARLNILSLLNTSKSKVEQQADELNVVRQEILQGLQTEVKSMNKDNFIVKSELEHVEHFQKDEAWDNLDDLAIGTLREHISKLPNELESETLEAKLFDMLCYNIELAVLNKNNKAVIAYANKVIEIASKLETKENIPVVAAQINLIQEIQTEAYWKGITVPMLESMRKRIRGLVKLIEKSTSTIVYSMLDDEIGEATVVDIPVVSSGVNIAQYRKRVESFIKSNEDHITIAKLKRGLALTPTDLSELERFVFEAQEVESKEKFEQCFGTDKPLTLFIRSLVGLDHQAVQQAFSKYLQGSTYNEKQIRFIEMVIEHLTIRGTLEASQLYEPPFNQIHYEGIDGVFGDTDADNIFGVVEAFNESAVA</sequence>
<dbReference type="Gene3D" id="3.40.50.300">
    <property type="entry name" value="P-loop containing nucleotide triphosphate hydrolases"/>
    <property type="match status" value="2"/>
</dbReference>
<dbReference type="Pfam" id="PF04851">
    <property type="entry name" value="ResIII"/>
    <property type="match status" value="1"/>
</dbReference>
<dbReference type="Pfam" id="PF04313">
    <property type="entry name" value="HSDR_N"/>
    <property type="match status" value="1"/>
</dbReference>
<dbReference type="GO" id="GO:0005829">
    <property type="term" value="C:cytosol"/>
    <property type="evidence" value="ECO:0007669"/>
    <property type="project" value="TreeGrafter"/>
</dbReference>
<dbReference type="InterPro" id="IPR025285">
    <property type="entry name" value="DUF4145"/>
</dbReference>
<proteinExistence type="predicted"/>
<keyword evidence="4" id="KW-0378">Hydrolase</keyword>
<dbReference type="Pfam" id="PF08463">
    <property type="entry name" value="EcoEI_R_C"/>
    <property type="match status" value="1"/>
</dbReference>
<keyword evidence="1" id="KW-0175">Coiled coil</keyword>
<dbReference type="InterPro" id="IPR027417">
    <property type="entry name" value="P-loop_NTPase"/>
</dbReference>
<dbReference type="GO" id="GO:0005524">
    <property type="term" value="F:ATP binding"/>
    <property type="evidence" value="ECO:0007669"/>
    <property type="project" value="UniProtKB-KW"/>
</dbReference>
<evidence type="ECO:0000256" key="1">
    <source>
        <dbReference type="SAM" id="Coils"/>
    </source>
</evidence>
<dbReference type="CDD" id="cd18032">
    <property type="entry name" value="DEXHc_RE_I_III_res"/>
    <property type="match status" value="1"/>
</dbReference>
<dbReference type="Pfam" id="PF13643">
    <property type="entry name" value="DUF4145"/>
    <property type="match status" value="1"/>
</dbReference>
<dbReference type="GO" id="GO:0009035">
    <property type="term" value="F:type I site-specific deoxyribonuclease activity"/>
    <property type="evidence" value="ECO:0007669"/>
    <property type="project" value="UniProtKB-EC"/>
</dbReference>
<keyword evidence="4" id="KW-0547">Nucleotide-binding</keyword>
<dbReference type="GO" id="GO:0004386">
    <property type="term" value="F:helicase activity"/>
    <property type="evidence" value="ECO:0007669"/>
    <property type="project" value="UniProtKB-KW"/>
</dbReference>
<evidence type="ECO:0000259" key="2">
    <source>
        <dbReference type="PROSITE" id="PS51192"/>
    </source>
</evidence>
<dbReference type="EMBL" id="JAOCIL010000001">
    <property type="protein sequence ID" value="MDH1439345.1"/>
    <property type="molecule type" value="Genomic_DNA"/>
</dbReference>
<dbReference type="PROSITE" id="PS51192">
    <property type="entry name" value="HELICASE_ATP_BIND_1"/>
    <property type="match status" value="1"/>
</dbReference>
<dbReference type="InterPro" id="IPR007409">
    <property type="entry name" value="Restrct_endonuc_type1_HsdR_N"/>
</dbReference>
<feature type="coiled-coil region" evidence="1">
    <location>
        <begin position="191"/>
        <end position="225"/>
    </location>
</feature>
<keyword evidence="4" id="KW-0067">ATP-binding</keyword>
<reference evidence="4" key="1">
    <citation type="submission" date="2022-09" db="EMBL/GenBank/DDBJ databases">
        <title>Intensive care unit water sources are persistently colonized with multi-drug resistant bacteria and are the site of extensive horizontal gene transfer of antibiotic resistance genes.</title>
        <authorList>
            <person name="Diorio-Toth L."/>
        </authorList>
    </citation>
    <scope>NUCLEOTIDE SEQUENCE</scope>
    <source>
        <strain evidence="4">GD03725</strain>
    </source>
</reference>
<dbReference type="Proteomes" id="UP001161567">
    <property type="component" value="Unassembled WGS sequence"/>
</dbReference>
<dbReference type="PANTHER" id="PTHR47396:SF1">
    <property type="entry name" value="ATP-DEPENDENT HELICASE IRC3-RELATED"/>
    <property type="match status" value="1"/>
</dbReference>
<organism evidence="4 5">
    <name type="scientific">Acinetobacter johnsonii</name>
    <dbReference type="NCBI Taxonomy" id="40214"/>
    <lineage>
        <taxon>Bacteria</taxon>
        <taxon>Pseudomonadati</taxon>
        <taxon>Pseudomonadota</taxon>
        <taxon>Gammaproteobacteria</taxon>
        <taxon>Moraxellales</taxon>
        <taxon>Moraxellaceae</taxon>
        <taxon>Acinetobacter</taxon>
    </lineage>
</organism>
<protein>
    <submittedName>
        <fullName evidence="4">DEAD/DEAH box helicase family protein</fullName>
    </submittedName>
</protein>
<dbReference type="RefSeq" id="WP_279746949.1">
    <property type="nucleotide sequence ID" value="NZ_JAOCIL010000001.1"/>
</dbReference>